<dbReference type="Proteomes" id="UP000789570">
    <property type="component" value="Unassembled WGS sequence"/>
</dbReference>
<dbReference type="EMBL" id="CAJVPQ010005507">
    <property type="protein sequence ID" value="CAG8671276.1"/>
    <property type="molecule type" value="Genomic_DNA"/>
</dbReference>
<accession>A0A9N9EAY5</accession>
<sequence length="114" mass="13360">WSIKIAKFDQKLTASEVCYYIEFQEYPNTSEPGFSSVYNVSGRDENEVLKAFSMMNIQYSYGGSSTTHIVKNCNFFPEYEVSKEKRKCFSIKMCEFTSKELDVSYICRFHLITF</sequence>
<proteinExistence type="predicted"/>
<organism evidence="1 2">
    <name type="scientific">Funneliformis caledonium</name>
    <dbReference type="NCBI Taxonomy" id="1117310"/>
    <lineage>
        <taxon>Eukaryota</taxon>
        <taxon>Fungi</taxon>
        <taxon>Fungi incertae sedis</taxon>
        <taxon>Mucoromycota</taxon>
        <taxon>Glomeromycotina</taxon>
        <taxon>Glomeromycetes</taxon>
        <taxon>Glomerales</taxon>
        <taxon>Glomeraceae</taxon>
        <taxon>Funneliformis</taxon>
    </lineage>
</organism>
<evidence type="ECO:0000313" key="2">
    <source>
        <dbReference type="Proteomes" id="UP000789570"/>
    </source>
</evidence>
<protein>
    <submittedName>
        <fullName evidence="1">3454_t:CDS:1</fullName>
    </submittedName>
</protein>
<dbReference type="AlphaFoldDB" id="A0A9N9EAY5"/>
<gene>
    <name evidence="1" type="ORF">FCALED_LOCUS12031</name>
</gene>
<feature type="non-terminal residue" evidence="1">
    <location>
        <position position="1"/>
    </location>
</feature>
<keyword evidence="2" id="KW-1185">Reference proteome</keyword>
<comment type="caution">
    <text evidence="1">The sequence shown here is derived from an EMBL/GenBank/DDBJ whole genome shotgun (WGS) entry which is preliminary data.</text>
</comment>
<dbReference type="OrthoDB" id="2418851at2759"/>
<reference evidence="1" key="1">
    <citation type="submission" date="2021-06" db="EMBL/GenBank/DDBJ databases">
        <authorList>
            <person name="Kallberg Y."/>
            <person name="Tangrot J."/>
            <person name="Rosling A."/>
        </authorList>
    </citation>
    <scope>NUCLEOTIDE SEQUENCE</scope>
    <source>
        <strain evidence="1">UK204</strain>
    </source>
</reference>
<evidence type="ECO:0000313" key="1">
    <source>
        <dbReference type="EMBL" id="CAG8671276.1"/>
    </source>
</evidence>
<name>A0A9N9EAY5_9GLOM</name>